<evidence type="ECO:0000313" key="2">
    <source>
        <dbReference type="Proteomes" id="UP000485880"/>
    </source>
</evidence>
<sequence>MEIVNLKAAHDADYPMNQPGLAIRRDFVVRREALKKYFLCVSGKMSKVATPPNKGEHWNMHEICVAHFGSSKAAAGD</sequence>
<protein>
    <submittedName>
        <fullName evidence="1">Uncharacterized protein</fullName>
    </submittedName>
</protein>
<proteinExistence type="predicted"/>
<comment type="caution">
    <text evidence="1">The sequence shown here is derived from an EMBL/GenBank/DDBJ whole genome shotgun (WGS) entry which is preliminary data.</text>
</comment>
<keyword evidence="2" id="KW-1185">Reference proteome</keyword>
<organism evidence="1 2">
    <name type="scientific">Methylocella tundrae</name>
    <dbReference type="NCBI Taxonomy" id="227605"/>
    <lineage>
        <taxon>Bacteria</taxon>
        <taxon>Pseudomonadati</taxon>
        <taxon>Pseudomonadota</taxon>
        <taxon>Alphaproteobacteria</taxon>
        <taxon>Hyphomicrobiales</taxon>
        <taxon>Beijerinckiaceae</taxon>
        <taxon>Methylocella</taxon>
    </lineage>
</organism>
<dbReference type="AlphaFoldDB" id="A0A8B6M9V5"/>
<evidence type="ECO:0000313" key="1">
    <source>
        <dbReference type="EMBL" id="VTZ51531.1"/>
    </source>
</evidence>
<accession>A0A8B6M9V5</accession>
<dbReference type="Proteomes" id="UP000485880">
    <property type="component" value="Unassembled WGS sequence"/>
</dbReference>
<reference evidence="1 2" key="1">
    <citation type="submission" date="2019-05" db="EMBL/GenBank/DDBJ databases">
        <authorList>
            <person name="Farhan Ul Haque M."/>
        </authorList>
    </citation>
    <scope>NUCLEOTIDE SEQUENCE [LARGE SCALE GENOMIC DNA]</scope>
    <source>
        <strain evidence="1">2</strain>
    </source>
</reference>
<gene>
    <name evidence="1" type="ORF">MPC4_40128</name>
</gene>
<dbReference type="EMBL" id="CABFMQ020000098">
    <property type="protein sequence ID" value="VTZ51531.1"/>
    <property type="molecule type" value="Genomic_DNA"/>
</dbReference>
<name>A0A8B6M9V5_METTU</name>